<accession>A0AA38MDK4</accession>
<comment type="similarity">
    <text evidence="1 4">Belongs to the serpin family.</text>
</comment>
<organism evidence="7 8">
    <name type="scientific">Zophobas morio</name>
    <dbReference type="NCBI Taxonomy" id="2755281"/>
    <lineage>
        <taxon>Eukaryota</taxon>
        <taxon>Metazoa</taxon>
        <taxon>Ecdysozoa</taxon>
        <taxon>Arthropoda</taxon>
        <taxon>Hexapoda</taxon>
        <taxon>Insecta</taxon>
        <taxon>Pterygota</taxon>
        <taxon>Neoptera</taxon>
        <taxon>Endopterygota</taxon>
        <taxon>Coleoptera</taxon>
        <taxon>Polyphaga</taxon>
        <taxon>Cucujiformia</taxon>
        <taxon>Tenebrionidae</taxon>
        <taxon>Zophobas</taxon>
    </lineage>
</organism>
<evidence type="ECO:0000313" key="7">
    <source>
        <dbReference type="EMBL" id="KAJ3653000.1"/>
    </source>
</evidence>
<evidence type="ECO:0000256" key="5">
    <source>
        <dbReference type="SAM" id="SignalP"/>
    </source>
</evidence>
<feature type="signal peptide" evidence="5">
    <location>
        <begin position="1"/>
        <end position="16"/>
    </location>
</feature>
<keyword evidence="3" id="KW-0722">Serine protease inhibitor</keyword>
<dbReference type="SUPFAM" id="SSF56574">
    <property type="entry name" value="Serpins"/>
    <property type="match status" value="1"/>
</dbReference>
<proteinExistence type="inferred from homology"/>
<keyword evidence="5" id="KW-0732">Signal</keyword>
<dbReference type="EMBL" id="JALNTZ010000005">
    <property type="protein sequence ID" value="KAJ3653000.1"/>
    <property type="molecule type" value="Genomic_DNA"/>
</dbReference>
<dbReference type="InterPro" id="IPR042178">
    <property type="entry name" value="Serpin_sf_1"/>
</dbReference>
<dbReference type="SMART" id="SM00093">
    <property type="entry name" value="SERPIN"/>
    <property type="match status" value="1"/>
</dbReference>
<dbReference type="InterPro" id="IPR000215">
    <property type="entry name" value="Serpin_fam"/>
</dbReference>
<protein>
    <recommendedName>
        <fullName evidence="6">Serpin domain-containing protein</fullName>
    </recommendedName>
</protein>
<dbReference type="GO" id="GO:0004867">
    <property type="term" value="F:serine-type endopeptidase inhibitor activity"/>
    <property type="evidence" value="ECO:0007669"/>
    <property type="project" value="UniProtKB-KW"/>
</dbReference>
<dbReference type="Gene3D" id="3.30.497.10">
    <property type="entry name" value="Antithrombin, subunit I, domain 2"/>
    <property type="match status" value="1"/>
</dbReference>
<evidence type="ECO:0000256" key="1">
    <source>
        <dbReference type="ARBA" id="ARBA00009500"/>
    </source>
</evidence>
<dbReference type="Gene3D" id="2.30.39.10">
    <property type="entry name" value="Alpha-1-antitrypsin, domain 1"/>
    <property type="match status" value="1"/>
</dbReference>
<evidence type="ECO:0000259" key="6">
    <source>
        <dbReference type="SMART" id="SM00093"/>
    </source>
</evidence>
<dbReference type="InterPro" id="IPR023796">
    <property type="entry name" value="Serpin_dom"/>
</dbReference>
<dbReference type="Proteomes" id="UP001168821">
    <property type="component" value="Unassembled WGS sequence"/>
</dbReference>
<comment type="caution">
    <text evidence="7">The sequence shown here is derived from an EMBL/GenBank/DDBJ whole genome shotgun (WGS) entry which is preliminary data.</text>
</comment>
<evidence type="ECO:0000256" key="3">
    <source>
        <dbReference type="ARBA" id="ARBA00022900"/>
    </source>
</evidence>
<reference evidence="7" key="1">
    <citation type="journal article" date="2023" name="G3 (Bethesda)">
        <title>Whole genome assemblies of Zophobas morio and Tenebrio molitor.</title>
        <authorList>
            <person name="Kaur S."/>
            <person name="Stinson S.A."/>
            <person name="diCenzo G.C."/>
        </authorList>
    </citation>
    <scope>NUCLEOTIDE SEQUENCE</scope>
    <source>
        <strain evidence="7">QUZm001</strain>
    </source>
</reference>
<dbReference type="InterPro" id="IPR023795">
    <property type="entry name" value="Serpin_CS"/>
</dbReference>
<evidence type="ECO:0000313" key="8">
    <source>
        <dbReference type="Proteomes" id="UP001168821"/>
    </source>
</evidence>
<dbReference type="InterPro" id="IPR042185">
    <property type="entry name" value="Serpin_sf_2"/>
</dbReference>
<keyword evidence="8" id="KW-1185">Reference proteome</keyword>
<gene>
    <name evidence="7" type="ORF">Zmor_018921</name>
</gene>
<name>A0AA38MDK4_9CUCU</name>
<dbReference type="PROSITE" id="PS00284">
    <property type="entry name" value="SERPIN"/>
    <property type="match status" value="1"/>
</dbReference>
<evidence type="ECO:0000256" key="4">
    <source>
        <dbReference type="RuleBase" id="RU000411"/>
    </source>
</evidence>
<feature type="chain" id="PRO_5041431278" description="Serpin domain-containing protein" evidence="5">
    <location>
        <begin position="17"/>
        <end position="357"/>
    </location>
</feature>
<keyword evidence="2" id="KW-0646">Protease inhibitor</keyword>
<dbReference type="Pfam" id="PF00079">
    <property type="entry name" value="Serpin"/>
    <property type="match status" value="1"/>
</dbReference>
<dbReference type="InterPro" id="IPR036186">
    <property type="entry name" value="Serpin_sf"/>
</dbReference>
<dbReference type="PANTHER" id="PTHR11461">
    <property type="entry name" value="SERINE PROTEASE INHIBITOR, SERPIN"/>
    <property type="match status" value="1"/>
</dbReference>
<dbReference type="PANTHER" id="PTHR11461:SF211">
    <property type="entry name" value="GH10112P-RELATED"/>
    <property type="match status" value="1"/>
</dbReference>
<feature type="domain" description="Serpin" evidence="6">
    <location>
        <begin position="32"/>
        <end position="355"/>
    </location>
</feature>
<dbReference type="AlphaFoldDB" id="A0AA38MDK4"/>
<evidence type="ECO:0000256" key="2">
    <source>
        <dbReference type="ARBA" id="ARBA00022690"/>
    </source>
</evidence>
<sequence length="357" mass="40625">MKFLIHVLPILTLVLADHSLDNFIKSNDLFTSSIYKKISKNENYADKNLLVSTKGATAQEIDALLHLPDNIFKTVLTKLKNNETYTLQIANKLYINKKNIVVKDELKNLVYFSDVETIDFAGNVDAAETINRWVEAQTRNRIRDLVKPDDLSKRTRLVSINAFYFKDSWARPFFTDLTTKMDFYVTSKDIHKVETMRSRYGDDFMFYECPHLKANSANDKEGLGPLESQIDRVLAPHNLTYETVLVAVPKFKIESRIDFVELLKQMGVHKAFNEGEADFSGITGVKGDLIMDKIVQKGFIDVNEGGVEAAASTFISCPIPPSAIPEPKEFKADHPFMYYIRVKVVVVFVGRVLRPKL</sequence>
<dbReference type="GO" id="GO:0005615">
    <property type="term" value="C:extracellular space"/>
    <property type="evidence" value="ECO:0007669"/>
    <property type="project" value="InterPro"/>
</dbReference>